<dbReference type="AlphaFoldDB" id="Q1PWL2"/>
<keyword evidence="1" id="KW-1133">Transmembrane helix</keyword>
<feature type="transmembrane region" description="Helical" evidence="1">
    <location>
        <begin position="17"/>
        <end position="37"/>
    </location>
</feature>
<keyword evidence="1" id="KW-0472">Membrane</keyword>
<dbReference type="EMBL" id="CT573073">
    <property type="protein sequence ID" value="CAJ71621.1"/>
    <property type="molecule type" value="Genomic_DNA"/>
</dbReference>
<organism evidence="2">
    <name type="scientific">Kuenenia stuttgartiensis</name>
    <dbReference type="NCBI Taxonomy" id="174633"/>
    <lineage>
        <taxon>Bacteria</taxon>
        <taxon>Pseudomonadati</taxon>
        <taxon>Planctomycetota</taxon>
        <taxon>Candidatus Brocadiia</taxon>
        <taxon>Candidatus Brocadiales</taxon>
        <taxon>Candidatus Brocadiaceae</taxon>
        <taxon>Candidatus Kuenenia</taxon>
    </lineage>
</organism>
<gene>
    <name evidence="2" type="ORF">kustc0876</name>
</gene>
<proteinExistence type="predicted"/>
<reference evidence="2" key="1">
    <citation type="journal article" date="2006" name="Nature">
        <title>Deciphering the evolution and metabolism of an anammox bacterium from a community genome.</title>
        <authorList>
            <person name="Strous M."/>
            <person name="Pelletier E."/>
            <person name="Mangenot S."/>
            <person name="Rattei T."/>
            <person name="Lehner A."/>
            <person name="Taylor M.W."/>
            <person name="Horn M."/>
            <person name="Daims H."/>
            <person name="Bartol-Mavel D."/>
            <person name="Wincker P."/>
            <person name="Barbe V."/>
            <person name="Fonknechten N."/>
            <person name="Vallenet D."/>
            <person name="Segurens B."/>
            <person name="Schenowitz-Truong C."/>
            <person name="Medigue C."/>
            <person name="Collingro A."/>
            <person name="Snel B."/>
            <person name="Dutilh B.E."/>
            <person name="OpDenCamp H.J.M."/>
            <person name="vanDerDrift C."/>
            <person name="Cirpus I."/>
            <person name="vanDePas-Schoonen K.T."/>
            <person name="Harhangi H.R."/>
            <person name="vanNiftrik L."/>
            <person name="Schmid M."/>
            <person name="Keltjens J."/>
            <person name="vanDeVossenberg J."/>
            <person name="Kartal B."/>
            <person name="Meier H."/>
            <person name="Frishman D."/>
            <person name="Huynen M.A."/>
            <person name="Mewes H."/>
            <person name="Weissenbach J."/>
            <person name="Jetten M.S.M."/>
            <person name="Wagner M."/>
            <person name="LePaslier D."/>
        </authorList>
    </citation>
    <scope>NUCLEOTIDE SEQUENCE</scope>
</reference>
<sequence>MSTMDIRNLQIKHSGKCIAGIMVFCLSYTMFHTFVLLNARTHKMVSSLEASSEAIERKPLTSKPPEVEISLANAREMELRFTTPPQPKILERAFVFTPSIKDRREGITLRDLLKKRHYQDASRLTVTEKGDTEFIYKGGTEDLALIQVRKLYRDVWKESSFTVSKGMPIGEKRIIGKETIPFDTRCKLVEIIPSAQKPIIIKRRILQQNEKGEFVGTTIMEEPHMITSSSILFKNRDGELYSLWAGELINLGTETVSTGSSEIQ</sequence>
<name>Q1PWL2_KUEST</name>
<dbReference type="RefSeq" id="WP_164995533.1">
    <property type="nucleotide sequence ID" value="NZ_CP049055.1"/>
</dbReference>
<protein>
    <submittedName>
        <fullName evidence="2">Uncharacterized protein</fullName>
    </submittedName>
</protein>
<reference evidence="2" key="2">
    <citation type="submission" date="2006-01" db="EMBL/GenBank/DDBJ databases">
        <authorList>
            <person name="Genoscope"/>
        </authorList>
    </citation>
    <scope>NUCLEOTIDE SEQUENCE</scope>
</reference>
<accession>Q1PWL2</accession>
<evidence type="ECO:0000313" key="2">
    <source>
        <dbReference type="EMBL" id="CAJ71621.1"/>
    </source>
</evidence>
<keyword evidence="1" id="KW-0812">Transmembrane</keyword>
<evidence type="ECO:0000256" key="1">
    <source>
        <dbReference type="SAM" id="Phobius"/>
    </source>
</evidence>